<gene>
    <name evidence="7" type="ORF">K432DRAFT_429869</name>
</gene>
<dbReference type="GO" id="GO:0005524">
    <property type="term" value="F:ATP binding"/>
    <property type="evidence" value="ECO:0007669"/>
    <property type="project" value="UniProtKB-UniRule"/>
</dbReference>
<evidence type="ECO:0000256" key="2">
    <source>
        <dbReference type="ARBA" id="ARBA00022803"/>
    </source>
</evidence>
<dbReference type="SMART" id="SM00028">
    <property type="entry name" value="TPR"/>
    <property type="match status" value="8"/>
</dbReference>
<feature type="binding site" evidence="4">
    <location>
        <position position="78"/>
    </location>
    <ligand>
        <name>ATP</name>
        <dbReference type="ChEBI" id="CHEBI:30616"/>
    </ligand>
</feature>
<dbReference type="OrthoDB" id="5986190at2759"/>
<dbReference type="PROSITE" id="PS50005">
    <property type="entry name" value="TPR"/>
    <property type="match status" value="1"/>
</dbReference>
<dbReference type="EMBL" id="KV745427">
    <property type="protein sequence ID" value="OCK74719.1"/>
    <property type="molecule type" value="Genomic_DNA"/>
</dbReference>
<dbReference type="InterPro" id="IPR011990">
    <property type="entry name" value="TPR-like_helical_dom_sf"/>
</dbReference>
<sequence>MPTGRIPRALRKPRTAASQDSPIASEAASLVDFLSAAQQYDVPFLPIASQKGLDILGRGLSGGIQQSTADVVTALAFKEGVPSRHEHDTDQNQDWHSLITEITILQHPPIRESPRFVDLLGISFHVESTIGIERRAWPLLITSKVNRGDLASVLRNEQDGLLTADVRMLIFSNIAEAVYVLHACGAAHGDLKPDNFLVEETEAKEINCLLIDFGSSVLKGQKRLPTTNEPWNAPELGNSSSSLGYGELAQADVYSFGLVCLHVLLPIQILRNENLCLIRTPEQSDDEWANLRRRVKEAKEKEAGDALAARLSRVIRHRDVPSELQDLLQIIVATTIGPQSGRRTIPWADLLPHIEKYLSHSFRSIPRLTVSSPPLVSSSMTFDHSRHKLFNISDALGELDDTDYVLRADIANDLLYKSEDSACSTCRLQYAFNAAVYRTIGFGGCQDIEASQKLLAKSCKTQEDLESAIQEINAAYKLTGRVAKRVLDALGIGILVSSDRSEQYQISRRLPEAEQKIKTEIEARVHVFGETSLSLAKLRSELSLVLKAQNRLSEAERCQQVVVRILDQHFGERHPSSLIARINLATIFAKQGRLLHAEEIQRSVHPILAEVTGPEHPDTIAALHSLALTLVELGEFVEAESLMREVISYRSNYLTSNHPDTIIAEFNLVSILRAQGLLAQALDLMRSIDQKLTRIIGGNDLSKARFHLVRTLLLKDLGLLDQAMETVNMALAAMDRLQLPENDILRLDGLDMLASVYGASHNRDKQETILRKVLHTKRTLSDNDRELGLTKCLLAQNLLYQGRLREAFDMADEVLRASERSVTINPDNFITSVDIQATVLAHWGKIKEAEEMRRDILQSCKTQFGDYHSLTLNAMYSLGEFLSDQGDYDKAKWHFERALSHLRGTPQPGKDAIKVAKLLAINYREQGEFQDAEKYCKEAIVWATNAVGEEHIETLAVYHALATVYTRMRRFAEAEDIYANRLEKQTRGNQLEMYIKQSMSHLRRAQGRSEEAQELQVEAHRLMKEMLEKSNPDLIKMEGNVLCDALRQAETLTDQLEKEVLENIQLKKRVLGATHLSTLTTMSELAYAYGAHGRFEDSEKLFNEMNAMGGIEAVQSPDRYATLLAKQAEVYLRMGQPEKTEELERKALAVRQRIFGVEHNAVLVTMANLASTLHAQKKDVEAEGYLRQILSVRESKPMTDPQSIFSFLKSRVALGAVLYSQGKLQESARLYVGAVQAAQRVGLPATIVDIWKADLEHVLHEMTQQGISALELEEAGVTDSQAYEREDLAETQ</sequence>
<dbReference type="SMART" id="SM00220">
    <property type="entry name" value="S_TKc"/>
    <property type="match status" value="1"/>
</dbReference>
<keyword evidence="1" id="KW-0677">Repeat</keyword>
<evidence type="ECO:0000256" key="5">
    <source>
        <dbReference type="SAM" id="MobiDB-lite"/>
    </source>
</evidence>
<dbReference type="InterPro" id="IPR011009">
    <property type="entry name" value="Kinase-like_dom_sf"/>
</dbReference>
<dbReference type="SUPFAM" id="SSF56112">
    <property type="entry name" value="Protein kinase-like (PK-like)"/>
    <property type="match status" value="1"/>
</dbReference>
<keyword evidence="4" id="KW-0547">Nucleotide-binding</keyword>
<name>A0A8E2JAE5_9PEZI</name>
<dbReference type="SUPFAM" id="SSF48452">
    <property type="entry name" value="TPR-like"/>
    <property type="match status" value="5"/>
</dbReference>
<reference evidence="7 8" key="1">
    <citation type="journal article" date="2016" name="Nat. Commun.">
        <title>Ectomycorrhizal ecology is imprinted in the genome of the dominant symbiotic fungus Cenococcum geophilum.</title>
        <authorList>
            <consortium name="DOE Joint Genome Institute"/>
            <person name="Peter M."/>
            <person name="Kohler A."/>
            <person name="Ohm R.A."/>
            <person name="Kuo A."/>
            <person name="Krutzmann J."/>
            <person name="Morin E."/>
            <person name="Arend M."/>
            <person name="Barry K.W."/>
            <person name="Binder M."/>
            <person name="Choi C."/>
            <person name="Clum A."/>
            <person name="Copeland A."/>
            <person name="Grisel N."/>
            <person name="Haridas S."/>
            <person name="Kipfer T."/>
            <person name="LaButti K."/>
            <person name="Lindquist E."/>
            <person name="Lipzen A."/>
            <person name="Maire R."/>
            <person name="Meier B."/>
            <person name="Mihaltcheva S."/>
            <person name="Molinier V."/>
            <person name="Murat C."/>
            <person name="Poggeler S."/>
            <person name="Quandt C.A."/>
            <person name="Sperisen C."/>
            <person name="Tritt A."/>
            <person name="Tisserant E."/>
            <person name="Crous P.W."/>
            <person name="Henrissat B."/>
            <person name="Nehls U."/>
            <person name="Egli S."/>
            <person name="Spatafora J.W."/>
            <person name="Grigoriev I.V."/>
            <person name="Martin F.M."/>
        </authorList>
    </citation>
    <scope>NUCLEOTIDE SEQUENCE [LARGE SCALE GENOMIC DNA]</scope>
    <source>
        <strain evidence="7 8">CBS 459.81</strain>
    </source>
</reference>
<dbReference type="PANTHER" id="PTHR45641">
    <property type="entry name" value="TETRATRICOPEPTIDE REPEAT PROTEIN (AFU_ORTHOLOGUE AFUA_6G03870)"/>
    <property type="match status" value="1"/>
</dbReference>
<dbReference type="Pfam" id="PF13424">
    <property type="entry name" value="TPR_12"/>
    <property type="match status" value="4"/>
</dbReference>
<evidence type="ECO:0000256" key="1">
    <source>
        <dbReference type="ARBA" id="ARBA00022737"/>
    </source>
</evidence>
<feature type="domain" description="Protein kinase" evidence="6">
    <location>
        <begin position="50"/>
        <end position="332"/>
    </location>
</feature>
<dbReference type="InterPro" id="IPR019734">
    <property type="entry name" value="TPR_rpt"/>
</dbReference>
<evidence type="ECO:0000313" key="7">
    <source>
        <dbReference type="EMBL" id="OCK74719.1"/>
    </source>
</evidence>
<dbReference type="PROSITE" id="PS00107">
    <property type="entry name" value="PROTEIN_KINASE_ATP"/>
    <property type="match status" value="1"/>
</dbReference>
<accession>A0A8E2JAE5</accession>
<dbReference type="GO" id="GO:0004672">
    <property type="term" value="F:protein kinase activity"/>
    <property type="evidence" value="ECO:0007669"/>
    <property type="project" value="InterPro"/>
</dbReference>
<dbReference type="PANTHER" id="PTHR45641:SF19">
    <property type="entry name" value="NEPHROCYSTIN-3"/>
    <property type="match status" value="1"/>
</dbReference>
<feature type="region of interest" description="Disordered" evidence="5">
    <location>
        <begin position="1"/>
        <end position="21"/>
    </location>
</feature>
<evidence type="ECO:0000259" key="6">
    <source>
        <dbReference type="PROSITE" id="PS50011"/>
    </source>
</evidence>
<dbReference type="Gene3D" id="1.10.510.10">
    <property type="entry name" value="Transferase(Phosphotransferase) domain 1"/>
    <property type="match status" value="1"/>
</dbReference>
<evidence type="ECO:0000256" key="3">
    <source>
        <dbReference type="PROSITE-ProRule" id="PRU00339"/>
    </source>
</evidence>
<protein>
    <submittedName>
        <fullName evidence="7">TPR-like protein</fullName>
    </submittedName>
</protein>
<dbReference type="InterPro" id="IPR000719">
    <property type="entry name" value="Prot_kinase_dom"/>
</dbReference>
<keyword evidence="8" id="KW-1185">Reference proteome</keyword>
<dbReference type="Pfam" id="PF00069">
    <property type="entry name" value="Pkinase"/>
    <property type="match status" value="1"/>
</dbReference>
<proteinExistence type="predicted"/>
<keyword evidence="2 3" id="KW-0802">TPR repeat</keyword>
<dbReference type="Gene3D" id="1.25.40.10">
    <property type="entry name" value="Tetratricopeptide repeat domain"/>
    <property type="match status" value="5"/>
</dbReference>
<evidence type="ECO:0000256" key="4">
    <source>
        <dbReference type="PROSITE-ProRule" id="PRU10141"/>
    </source>
</evidence>
<dbReference type="Proteomes" id="UP000250266">
    <property type="component" value="Unassembled WGS sequence"/>
</dbReference>
<dbReference type="Pfam" id="PF13374">
    <property type="entry name" value="TPR_10"/>
    <property type="match status" value="1"/>
</dbReference>
<organism evidence="7 8">
    <name type="scientific">Lepidopterella palustris CBS 459.81</name>
    <dbReference type="NCBI Taxonomy" id="1314670"/>
    <lineage>
        <taxon>Eukaryota</taxon>
        <taxon>Fungi</taxon>
        <taxon>Dikarya</taxon>
        <taxon>Ascomycota</taxon>
        <taxon>Pezizomycotina</taxon>
        <taxon>Dothideomycetes</taxon>
        <taxon>Pleosporomycetidae</taxon>
        <taxon>Mytilinidiales</taxon>
        <taxon>Argynnaceae</taxon>
        <taxon>Lepidopterella</taxon>
    </lineage>
</organism>
<keyword evidence="4" id="KW-0067">ATP-binding</keyword>
<feature type="repeat" description="TPR" evidence="3">
    <location>
        <begin position="872"/>
        <end position="905"/>
    </location>
</feature>
<dbReference type="PROSITE" id="PS50011">
    <property type="entry name" value="PROTEIN_KINASE_DOM"/>
    <property type="match status" value="1"/>
</dbReference>
<dbReference type="InterPro" id="IPR017441">
    <property type="entry name" value="Protein_kinase_ATP_BS"/>
</dbReference>
<evidence type="ECO:0000313" key="8">
    <source>
        <dbReference type="Proteomes" id="UP000250266"/>
    </source>
</evidence>